<dbReference type="NCBIfam" id="TIGR01499">
    <property type="entry name" value="folC"/>
    <property type="match status" value="1"/>
</dbReference>
<comment type="catalytic activity">
    <reaction evidence="10">
        <text>(6S)-5,6,7,8-tetrahydrofolyl-(gamma-L-Glu)(n) + L-glutamate + ATP = (6S)-5,6,7,8-tetrahydrofolyl-(gamma-L-Glu)(n+1) + ADP + phosphate + H(+)</text>
        <dbReference type="Rhea" id="RHEA:10580"/>
        <dbReference type="Rhea" id="RHEA-COMP:14738"/>
        <dbReference type="Rhea" id="RHEA-COMP:14740"/>
        <dbReference type="ChEBI" id="CHEBI:15378"/>
        <dbReference type="ChEBI" id="CHEBI:29985"/>
        <dbReference type="ChEBI" id="CHEBI:30616"/>
        <dbReference type="ChEBI" id="CHEBI:43474"/>
        <dbReference type="ChEBI" id="CHEBI:141005"/>
        <dbReference type="ChEBI" id="CHEBI:456216"/>
        <dbReference type="EC" id="6.3.2.17"/>
    </reaction>
</comment>
<keyword evidence="8" id="KW-0460">Magnesium</keyword>
<evidence type="ECO:0000256" key="10">
    <source>
        <dbReference type="ARBA" id="ARBA00047493"/>
    </source>
</evidence>
<feature type="domain" description="Mur ligase C-terminal" evidence="12">
    <location>
        <begin position="300"/>
        <end position="410"/>
    </location>
</feature>
<dbReference type="STRING" id="155865.SAMN05216515_10382"/>
<dbReference type="GO" id="GO:0005524">
    <property type="term" value="F:ATP binding"/>
    <property type="evidence" value="ECO:0007669"/>
    <property type="project" value="UniProtKB-KW"/>
</dbReference>
<comment type="cofactor">
    <cofactor evidence="1">
        <name>Mg(2+)</name>
        <dbReference type="ChEBI" id="CHEBI:18420"/>
    </cofactor>
</comment>
<dbReference type="PROSITE" id="PS01012">
    <property type="entry name" value="FOLYLPOLYGLU_SYNT_2"/>
    <property type="match status" value="1"/>
</dbReference>
<organism evidence="14 15">
    <name type="scientific">Eubacterium pyruvativorans</name>
    <dbReference type="NCBI Taxonomy" id="155865"/>
    <lineage>
        <taxon>Bacteria</taxon>
        <taxon>Bacillati</taxon>
        <taxon>Bacillota</taxon>
        <taxon>Clostridia</taxon>
        <taxon>Eubacteriales</taxon>
        <taxon>Eubacteriaceae</taxon>
        <taxon>Eubacterium</taxon>
    </lineage>
</organism>
<evidence type="ECO:0000256" key="8">
    <source>
        <dbReference type="ARBA" id="ARBA00022842"/>
    </source>
</evidence>
<dbReference type="GO" id="GO:0008841">
    <property type="term" value="F:dihydrofolate synthase activity"/>
    <property type="evidence" value="ECO:0007669"/>
    <property type="project" value="TreeGrafter"/>
</dbReference>
<gene>
    <name evidence="14" type="ORF">SAMN05216508_10382</name>
</gene>
<evidence type="ECO:0000256" key="4">
    <source>
        <dbReference type="ARBA" id="ARBA00022598"/>
    </source>
</evidence>
<dbReference type="Gene3D" id="3.90.190.20">
    <property type="entry name" value="Mur ligase, C-terminal domain"/>
    <property type="match status" value="1"/>
</dbReference>
<protein>
    <recommendedName>
        <fullName evidence="3">tetrahydrofolate synthase</fullName>
        <ecNumber evidence="3">6.3.2.17</ecNumber>
    </recommendedName>
    <alternativeName>
        <fullName evidence="9">Tetrahydrofolylpolyglutamate synthase</fullName>
    </alternativeName>
</protein>
<dbReference type="GO" id="GO:0005737">
    <property type="term" value="C:cytoplasm"/>
    <property type="evidence" value="ECO:0007669"/>
    <property type="project" value="TreeGrafter"/>
</dbReference>
<evidence type="ECO:0000256" key="3">
    <source>
        <dbReference type="ARBA" id="ARBA00013025"/>
    </source>
</evidence>
<dbReference type="EC" id="6.3.2.17" evidence="3"/>
<dbReference type="SUPFAM" id="SSF53244">
    <property type="entry name" value="MurD-like peptide ligases, peptide-binding domain"/>
    <property type="match status" value="1"/>
</dbReference>
<evidence type="ECO:0000256" key="5">
    <source>
        <dbReference type="ARBA" id="ARBA00022723"/>
    </source>
</evidence>
<sequence>MTYEEAVEFLNAPKYSETRPGLGPVTELMERLGNPQDQLEYVHIAGTNGKGSTAAYMDSVLRAAGYRTGLYTSPFLEQFNERIRVNGESIGNEELARITTRVRDAVEQMEKDGSTAPTIFEMVTAVAFLYFLERQCDIVVLEVGMGGRLDATNIIRHPEVSIITKLGMDHMNFLGNTLGEIAWEKAGIMKQGTPCVSWPQEEEAAAVLVREGRKKSVPLTFADLENVRILSSDLHGQRFRFLPSPENDPAEKEIHIGMLGEYQVGNAVLALTALETMKRMGWKIPEPALERGMEAARWPGRFERLMENPLMIIDGAHNPDGVGSLVRGLQKLFPEKKLLFVAGVLADKDYDTMFRLVRPLAEQFFCVTPESHRALPGADLAARLREGGSPAEAYASVPEAVDAAVETARRRTSAGEEPVIVAFGSLYYIGEVRTYVRKQYGVR</sequence>
<dbReference type="SUPFAM" id="SSF53623">
    <property type="entry name" value="MurD-like peptide ligases, catalytic domain"/>
    <property type="match status" value="1"/>
</dbReference>
<evidence type="ECO:0000259" key="12">
    <source>
        <dbReference type="Pfam" id="PF02875"/>
    </source>
</evidence>
<dbReference type="InterPro" id="IPR004101">
    <property type="entry name" value="Mur_ligase_C"/>
</dbReference>
<dbReference type="AlphaFoldDB" id="A0A1I7FQM9"/>
<evidence type="ECO:0000256" key="2">
    <source>
        <dbReference type="ARBA" id="ARBA00008276"/>
    </source>
</evidence>
<dbReference type="InterPro" id="IPR001645">
    <property type="entry name" value="Folylpolyglutamate_synth"/>
</dbReference>
<evidence type="ECO:0000259" key="13">
    <source>
        <dbReference type="Pfam" id="PF08245"/>
    </source>
</evidence>
<evidence type="ECO:0000256" key="9">
    <source>
        <dbReference type="ARBA" id="ARBA00030592"/>
    </source>
</evidence>
<dbReference type="InterPro" id="IPR013221">
    <property type="entry name" value="Mur_ligase_cen"/>
</dbReference>
<evidence type="ECO:0000313" key="14">
    <source>
        <dbReference type="EMBL" id="SFU38461.1"/>
    </source>
</evidence>
<keyword evidence="7 11" id="KW-0067">ATP-binding</keyword>
<evidence type="ECO:0000313" key="15">
    <source>
        <dbReference type="Proteomes" id="UP000198817"/>
    </source>
</evidence>
<dbReference type="Pfam" id="PF08245">
    <property type="entry name" value="Mur_ligase_M"/>
    <property type="match status" value="1"/>
</dbReference>
<comment type="similarity">
    <text evidence="2 11">Belongs to the folylpolyglutamate synthase family.</text>
</comment>
<evidence type="ECO:0000256" key="11">
    <source>
        <dbReference type="PIRNR" id="PIRNR001563"/>
    </source>
</evidence>
<dbReference type="Proteomes" id="UP000198817">
    <property type="component" value="Unassembled WGS sequence"/>
</dbReference>
<name>A0A1I7FQM9_9FIRM</name>
<dbReference type="InterPro" id="IPR018109">
    <property type="entry name" value="Folylpolyglutamate_synth_CS"/>
</dbReference>
<dbReference type="Pfam" id="PF02875">
    <property type="entry name" value="Mur_ligase_C"/>
    <property type="match status" value="1"/>
</dbReference>
<reference evidence="14 15" key="1">
    <citation type="submission" date="2016-10" db="EMBL/GenBank/DDBJ databases">
        <authorList>
            <person name="de Groot N.N."/>
        </authorList>
    </citation>
    <scope>NUCLEOTIDE SEQUENCE [LARGE SCALE GENOMIC DNA]</scope>
    <source>
        <strain evidence="14 15">KHGC13</strain>
    </source>
</reference>
<dbReference type="GO" id="GO:0004326">
    <property type="term" value="F:tetrahydrofolylpolyglutamate synthase activity"/>
    <property type="evidence" value="ECO:0007669"/>
    <property type="project" value="UniProtKB-EC"/>
</dbReference>
<dbReference type="FunFam" id="3.40.1190.10:FF:000011">
    <property type="entry name" value="Folylpolyglutamate synthase/dihydrofolate synthase"/>
    <property type="match status" value="1"/>
</dbReference>
<dbReference type="EMBL" id="FPBT01000003">
    <property type="protein sequence ID" value="SFU38461.1"/>
    <property type="molecule type" value="Genomic_DNA"/>
</dbReference>
<feature type="domain" description="Mur ligase central" evidence="13">
    <location>
        <begin position="44"/>
        <end position="273"/>
    </location>
</feature>
<keyword evidence="5" id="KW-0479">Metal-binding</keyword>
<evidence type="ECO:0000256" key="1">
    <source>
        <dbReference type="ARBA" id="ARBA00001946"/>
    </source>
</evidence>
<dbReference type="GO" id="GO:0046872">
    <property type="term" value="F:metal ion binding"/>
    <property type="evidence" value="ECO:0007669"/>
    <property type="project" value="UniProtKB-KW"/>
</dbReference>
<keyword evidence="6 11" id="KW-0547">Nucleotide-binding</keyword>
<evidence type="ECO:0000256" key="6">
    <source>
        <dbReference type="ARBA" id="ARBA00022741"/>
    </source>
</evidence>
<dbReference type="InterPro" id="IPR036565">
    <property type="entry name" value="Mur-like_cat_sf"/>
</dbReference>
<proteinExistence type="inferred from homology"/>
<dbReference type="InterPro" id="IPR036615">
    <property type="entry name" value="Mur_ligase_C_dom_sf"/>
</dbReference>
<dbReference type="Gene3D" id="3.40.1190.10">
    <property type="entry name" value="Mur-like, catalytic domain"/>
    <property type="match status" value="1"/>
</dbReference>
<dbReference type="PIRSF" id="PIRSF001563">
    <property type="entry name" value="Folylpolyglu_synth"/>
    <property type="match status" value="1"/>
</dbReference>
<dbReference type="PANTHER" id="PTHR11136">
    <property type="entry name" value="FOLYLPOLYGLUTAMATE SYNTHASE-RELATED"/>
    <property type="match status" value="1"/>
</dbReference>
<dbReference type="RefSeq" id="WP_090470088.1">
    <property type="nucleotide sequence ID" value="NZ_FOWF01000003.1"/>
</dbReference>
<accession>A0A1I7FQM9</accession>
<keyword evidence="15" id="KW-1185">Reference proteome</keyword>
<dbReference type="PROSITE" id="PS01011">
    <property type="entry name" value="FOLYLPOLYGLU_SYNT_1"/>
    <property type="match status" value="1"/>
</dbReference>
<keyword evidence="4 11" id="KW-0436">Ligase</keyword>
<dbReference type="PANTHER" id="PTHR11136:SF0">
    <property type="entry name" value="DIHYDROFOLATE SYNTHETASE-RELATED"/>
    <property type="match status" value="1"/>
</dbReference>
<evidence type="ECO:0000256" key="7">
    <source>
        <dbReference type="ARBA" id="ARBA00022840"/>
    </source>
</evidence>